<evidence type="ECO:0000313" key="5">
    <source>
        <dbReference type="EMBL" id="GAA5100608.1"/>
    </source>
</evidence>
<accession>A0ABP9MUA6</accession>
<evidence type="ECO:0000313" key="6">
    <source>
        <dbReference type="Proteomes" id="UP001500631"/>
    </source>
</evidence>
<dbReference type="SUPFAM" id="SSF51306">
    <property type="entry name" value="LexA/Signal peptidase"/>
    <property type="match status" value="1"/>
</dbReference>
<dbReference type="InterPro" id="IPR015927">
    <property type="entry name" value="Peptidase_S24_S26A/B/C"/>
</dbReference>
<dbReference type="EMBL" id="BAABKE010000005">
    <property type="protein sequence ID" value="GAA5100608.1"/>
    <property type="molecule type" value="Genomic_DNA"/>
</dbReference>
<feature type="domain" description="HTH cro/C1-type" evidence="4">
    <location>
        <begin position="8"/>
        <end position="61"/>
    </location>
</feature>
<dbReference type="Proteomes" id="UP001500631">
    <property type="component" value="Unassembled WGS sequence"/>
</dbReference>
<dbReference type="SUPFAM" id="SSF47413">
    <property type="entry name" value="lambda repressor-like DNA-binding domains"/>
    <property type="match status" value="1"/>
</dbReference>
<comment type="caution">
    <text evidence="5">The sequence shown here is derived from an EMBL/GenBank/DDBJ whole genome shotgun (WGS) entry which is preliminary data.</text>
</comment>
<keyword evidence="2" id="KW-0238">DNA-binding</keyword>
<dbReference type="SMART" id="SM00530">
    <property type="entry name" value="HTH_XRE"/>
    <property type="match status" value="1"/>
</dbReference>
<dbReference type="PANTHER" id="PTHR40661:SF3">
    <property type="entry name" value="FELS-1 PROPHAGE TRANSCRIPTIONAL REGULATOR"/>
    <property type="match status" value="1"/>
</dbReference>
<organism evidence="5 6">
    <name type="scientific">Wohlfahrtiimonas larvae</name>
    <dbReference type="NCBI Taxonomy" id="1157986"/>
    <lineage>
        <taxon>Bacteria</taxon>
        <taxon>Pseudomonadati</taxon>
        <taxon>Pseudomonadota</taxon>
        <taxon>Gammaproteobacteria</taxon>
        <taxon>Cardiobacteriales</taxon>
        <taxon>Ignatzschineriaceae</taxon>
        <taxon>Wohlfahrtiimonas</taxon>
    </lineage>
</organism>
<reference evidence="6" key="1">
    <citation type="journal article" date="2019" name="Int. J. Syst. Evol. Microbiol.">
        <title>The Global Catalogue of Microorganisms (GCM) 10K type strain sequencing project: providing services to taxonomists for standard genome sequencing and annotation.</title>
        <authorList>
            <consortium name="The Broad Institute Genomics Platform"/>
            <consortium name="The Broad Institute Genome Sequencing Center for Infectious Disease"/>
            <person name="Wu L."/>
            <person name="Ma J."/>
        </authorList>
    </citation>
    <scope>NUCLEOTIDE SEQUENCE [LARGE SCALE GENOMIC DNA]</scope>
    <source>
        <strain evidence="6">JCM 18424</strain>
    </source>
</reference>
<dbReference type="PROSITE" id="PS50943">
    <property type="entry name" value="HTH_CROC1"/>
    <property type="match status" value="1"/>
</dbReference>
<keyword evidence="1" id="KW-0805">Transcription regulation</keyword>
<dbReference type="CDD" id="cd00093">
    <property type="entry name" value="HTH_XRE"/>
    <property type="match status" value="1"/>
</dbReference>
<gene>
    <name evidence="5" type="ORF">GCM10023338_15380</name>
</gene>
<dbReference type="InterPro" id="IPR036286">
    <property type="entry name" value="LexA/Signal_pep-like_sf"/>
</dbReference>
<evidence type="ECO:0000256" key="1">
    <source>
        <dbReference type="ARBA" id="ARBA00023015"/>
    </source>
</evidence>
<evidence type="ECO:0000256" key="2">
    <source>
        <dbReference type="ARBA" id="ARBA00023125"/>
    </source>
</evidence>
<keyword evidence="3" id="KW-0804">Transcription</keyword>
<protein>
    <submittedName>
        <fullName evidence="5">Helix-turn-helix transcriptional regulator</fullName>
    </submittedName>
</protein>
<evidence type="ECO:0000256" key="3">
    <source>
        <dbReference type="ARBA" id="ARBA00023163"/>
    </source>
</evidence>
<evidence type="ECO:0000259" key="4">
    <source>
        <dbReference type="PROSITE" id="PS50943"/>
    </source>
</evidence>
<dbReference type="InterPro" id="IPR010982">
    <property type="entry name" value="Lambda_DNA-bd_dom_sf"/>
</dbReference>
<dbReference type="CDD" id="cd06529">
    <property type="entry name" value="S24_LexA-like"/>
    <property type="match status" value="1"/>
</dbReference>
<dbReference type="InterPro" id="IPR001387">
    <property type="entry name" value="Cro/C1-type_HTH"/>
</dbReference>
<dbReference type="Gene3D" id="2.10.109.10">
    <property type="entry name" value="Umud Fragment, subunit A"/>
    <property type="match status" value="1"/>
</dbReference>
<dbReference type="RefSeq" id="WP_077925888.1">
    <property type="nucleotide sequence ID" value="NZ_BAABKE010000005.1"/>
</dbReference>
<dbReference type="Gene3D" id="1.10.260.40">
    <property type="entry name" value="lambda repressor-like DNA-binding domains"/>
    <property type="match status" value="1"/>
</dbReference>
<sequence>MIEIGYRIKEVRDNLKMTQKEFGEIAGVGGNAQMNYEKGTRKPDSEYFSNIAKIGCDVQYIITGVKSDNPDPIIYDNAGNLVDLDEFCFVPRYDVCASAGNGSAIDSESYVFSMAYRKYWVEKYLQVNYKNLIAITARGESMIGLIEDRDVMLIDTANKLYGEGIYVIRMNGDLIVKSVQKLPNNIIEISSTNPLYKPFQVDMKNPPNDFEIIGAVVHTEPGTLFRNRRRD</sequence>
<dbReference type="PANTHER" id="PTHR40661">
    <property type="match status" value="1"/>
</dbReference>
<proteinExistence type="predicted"/>
<name>A0ABP9MUA6_9GAMM</name>
<keyword evidence="6" id="KW-1185">Reference proteome</keyword>
<dbReference type="Pfam" id="PF00717">
    <property type="entry name" value="Peptidase_S24"/>
    <property type="match status" value="1"/>
</dbReference>
<dbReference type="InterPro" id="IPR039418">
    <property type="entry name" value="LexA-like"/>
</dbReference>